<accession>A0ABQ5JVV1</accession>
<dbReference type="PANTHER" id="PTHR44167:SF24">
    <property type="entry name" value="SERINE_THREONINE-PROTEIN KINASE CHK2"/>
    <property type="match status" value="1"/>
</dbReference>
<sequence>MVLEVSFPEIMATSWDESKHPATCVADQTYFAQQMMKGDNNFGDFTLINIPFKSSVSVKGAYICINGYSSLLVHLFFKFISSKGDIVGKEFEFSVLPSELLDYHWFFLPIDLSDVVVCSITGSDRIRNHFHLRSLAFVREETPEESKFRTSRIVELAKLWSEAIVMKSKFIPLKDGKFPIPTLPDPLLVSPSFSKVLAKNDSMSTVSWGYYQSLHAQQMLRGNNFVTLSHISIPFGVTSKMKGAYICINSKYSSPSLLFSFTDSNNKKTHKKCEFTKPKDSFEWYFLSIDLDDVILCEIQGKGTWDEKNSRCFCIHSLVFVKGEEKKGKKSKDKQEISRHDSLTLTTASNLTSQCIIGSGGFGEVILIKIDGIPFPCVLKKMLKVADKKVVKGCRKEFKVQLKLFNNPKCFNRIPRPLYILDLLDSDMKGVYGFLMEFCIGGSVNAFAKRWCADDKYVSALDDGNSHSDSDSDSHSDSSSASESSVDTACFGFDPMTLNPVKVASLCVGMIECLDDVFRAKKSLVHRDIKPDNFLVRVDPASKNCTVVLADLGLVQIQDSISSSTSSKSFVSSSISSDSTKLSKNGTTPHASKPKRSICGTIVYNSYEALQGFHSQKSDAYSLGISMLALFMGCDPFLQMPGLRGIEDPMIFIEKLTFI</sequence>
<evidence type="ECO:0000256" key="4">
    <source>
        <dbReference type="SAM" id="MobiDB-lite"/>
    </source>
</evidence>
<dbReference type="InterPro" id="IPR011009">
    <property type="entry name" value="Kinase-like_dom_sf"/>
</dbReference>
<keyword evidence="1 3" id="KW-0547">Nucleotide-binding</keyword>
<dbReference type="PROSITE" id="PS50011">
    <property type="entry name" value="PROTEIN_KINASE_DOM"/>
    <property type="match status" value="1"/>
</dbReference>
<organism evidence="6 7">
    <name type="scientific">Aduncisulcus paluster</name>
    <dbReference type="NCBI Taxonomy" id="2918883"/>
    <lineage>
        <taxon>Eukaryota</taxon>
        <taxon>Metamonada</taxon>
        <taxon>Carpediemonas-like organisms</taxon>
        <taxon>Aduncisulcus</taxon>
    </lineage>
</organism>
<evidence type="ECO:0000256" key="2">
    <source>
        <dbReference type="ARBA" id="ARBA00022840"/>
    </source>
</evidence>
<protein>
    <recommendedName>
        <fullName evidence="5">Protein kinase domain-containing protein</fullName>
    </recommendedName>
</protein>
<evidence type="ECO:0000256" key="3">
    <source>
        <dbReference type="PROSITE-ProRule" id="PRU10141"/>
    </source>
</evidence>
<gene>
    <name evidence="6" type="ORF">ADUPG1_010856</name>
</gene>
<dbReference type="SMART" id="SM00220">
    <property type="entry name" value="S_TKc"/>
    <property type="match status" value="1"/>
</dbReference>
<name>A0ABQ5JVV1_9EUKA</name>
<comment type="caution">
    <text evidence="6">The sequence shown here is derived from an EMBL/GenBank/DDBJ whole genome shotgun (WGS) entry which is preliminary data.</text>
</comment>
<feature type="binding site" evidence="3">
    <location>
        <position position="380"/>
    </location>
    <ligand>
        <name>ATP</name>
        <dbReference type="ChEBI" id="CHEBI:30616"/>
    </ligand>
</feature>
<evidence type="ECO:0000313" key="7">
    <source>
        <dbReference type="Proteomes" id="UP001057375"/>
    </source>
</evidence>
<dbReference type="EMBL" id="BQXS01011729">
    <property type="protein sequence ID" value="GKT16104.1"/>
    <property type="molecule type" value="Genomic_DNA"/>
</dbReference>
<feature type="compositionally biased region" description="Low complexity" evidence="4">
    <location>
        <begin position="565"/>
        <end position="583"/>
    </location>
</feature>
<dbReference type="PROSITE" id="PS00107">
    <property type="entry name" value="PROTEIN_KINASE_ATP"/>
    <property type="match status" value="1"/>
</dbReference>
<dbReference type="InterPro" id="IPR017441">
    <property type="entry name" value="Protein_kinase_ATP_BS"/>
</dbReference>
<keyword evidence="2 3" id="KW-0067">ATP-binding</keyword>
<feature type="domain" description="Protein kinase" evidence="5">
    <location>
        <begin position="351"/>
        <end position="659"/>
    </location>
</feature>
<keyword evidence="7" id="KW-1185">Reference proteome</keyword>
<dbReference type="SUPFAM" id="SSF56112">
    <property type="entry name" value="Protein kinase-like (PK-like)"/>
    <property type="match status" value="1"/>
</dbReference>
<feature type="non-terminal residue" evidence="6">
    <location>
        <position position="659"/>
    </location>
</feature>
<dbReference type="Proteomes" id="UP001057375">
    <property type="component" value="Unassembled WGS sequence"/>
</dbReference>
<dbReference type="Gene3D" id="1.10.510.10">
    <property type="entry name" value="Transferase(Phosphotransferase) domain 1"/>
    <property type="match status" value="1"/>
</dbReference>
<dbReference type="Pfam" id="PF00069">
    <property type="entry name" value="Pkinase"/>
    <property type="match status" value="1"/>
</dbReference>
<evidence type="ECO:0000256" key="1">
    <source>
        <dbReference type="ARBA" id="ARBA00022741"/>
    </source>
</evidence>
<dbReference type="InterPro" id="IPR008271">
    <property type="entry name" value="Ser/Thr_kinase_AS"/>
</dbReference>
<feature type="region of interest" description="Disordered" evidence="4">
    <location>
        <begin position="565"/>
        <end position="594"/>
    </location>
</feature>
<dbReference type="InterPro" id="IPR000719">
    <property type="entry name" value="Prot_kinase_dom"/>
</dbReference>
<dbReference type="PANTHER" id="PTHR44167">
    <property type="entry name" value="OVARIAN-SPECIFIC SERINE/THREONINE-PROTEIN KINASE LOK-RELATED"/>
    <property type="match status" value="1"/>
</dbReference>
<dbReference type="PROSITE" id="PS00108">
    <property type="entry name" value="PROTEIN_KINASE_ST"/>
    <property type="match status" value="1"/>
</dbReference>
<evidence type="ECO:0000313" key="6">
    <source>
        <dbReference type="EMBL" id="GKT16104.1"/>
    </source>
</evidence>
<evidence type="ECO:0000259" key="5">
    <source>
        <dbReference type="PROSITE" id="PS50011"/>
    </source>
</evidence>
<proteinExistence type="predicted"/>
<reference evidence="6" key="1">
    <citation type="submission" date="2022-03" db="EMBL/GenBank/DDBJ databases">
        <title>Draft genome sequence of Aduncisulcus paluster, a free-living microaerophilic Fornicata.</title>
        <authorList>
            <person name="Yuyama I."/>
            <person name="Kume K."/>
            <person name="Tamura T."/>
            <person name="Inagaki Y."/>
            <person name="Hashimoto T."/>
        </authorList>
    </citation>
    <scope>NUCLEOTIDE SEQUENCE</scope>
    <source>
        <strain evidence="6">NY0171</strain>
    </source>
</reference>